<evidence type="ECO:0000313" key="4">
    <source>
        <dbReference type="Proteomes" id="UP001257277"/>
    </source>
</evidence>
<dbReference type="SUPFAM" id="SSF50486">
    <property type="entry name" value="FMT C-terminal domain-like"/>
    <property type="match status" value="1"/>
</dbReference>
<dbReference type="Pfam" id="PF02911">
    <property type="entry name" value="Formyl_trans_C"/>
    <property type="match status" value="1"/>
</dbReference>
<gene>
    <name evidence="3" type="ORF">RQM59_01950</name>
</gene>
<dbReference type="InterPro" id="IPR002376">
    <property type="entry name" value="Formyl_transf_N"/>
</dbReference>
<feature type="domain" description="Formyl transferase N-terminal" evidence="1">
    <location>
        <begin position="56"/>
        <end position="160"/>
    </location>
</feature>
<dbReference type="InterPro" id="IPR005793">
    <property type="entry name" value="Formyl_trans_C"/>
</dbReference>
<evidence type="ECO:0000313" key="3">
    <source>
        <dbReference type="EMBL" id="MDT7831121.1"/>
    </source>
</evidence>
<accession>A0ABU3LCV2</accession>
<name>A0ABU3LCV2_9FLAO</name>
<proteinExistence type="predicted"/>
<dbReference type="Proteomes" id="UP001257277">
    <property type="component" value="Unassembled WGS sequence"/>
</dbReference>
<dbReference type="SUPFAM" id="SSF53328">
    <property type="entry name" value="Formyltransferase"/>
    <property type="match status" value="1"/>
</dbReference>
<sequence>MLKIGVLCSGNLGLEIVEKIERNYDVLCVLTDKNSEGIIAYSKKRKIPHFIGNPRKNKGYAFIKEFAIDVLISVNYLFLIEQDIINHPTRLAFNIHGSLLPKYRGRTPHVWAIINGESKAGITAHIIDSGCDTGNIIEQIEIPIEKEDTGGRMLEKYTQAYFPIITKVLESIQHHQLNTRKQDEKKATYFGKRTPNDGQINWNWKSERIRNWVRAQAYPYPGAFTFYKDQKIIIDKVLLDRRTFSDDLENGQIVETFPKLIVKTMDGGVLIESMRTKSITFDIGNKFDNEN</sequence>
<dbReference type="InterPro" id="IPR036477">
    <property type="entry name" value="Formyl_transf_N_sf"/>
</dbReference>
<reference evidence="3 4" key="1">
    <citation type="submission" date="2023-09" db="EMBL/GenBank/DDBJ databases">
        <title>Novel taxa isolated from Blanes Bay.</title>
        <authorList>
            <person name="Rey-Velasco X."/>
            <person name="Lucena T."/>
        </authorList>
    </citation>
    <scope>NUCLEOTIDE SEQUENCE [LARGE SCALE GENOMIC DNA]</scope>
    <source>
        <strain evidence="3 4">S356</strain>
    </source>
</reference>
<evidence type="ECO:0000259" key="2">
    <source>
        <dbReference type="Pfam" id="PF02911"/>
    </source>
</evidence>
<keyword evidence="4" id="KW-1185">Reference proteome</keyword>
<dbReference type="Gene3D" id="3.40.50.12230">
    <property type="match status" value="1"/>
</dbReference>
<dbReference type="Pfam" id="PF00551">
    <property type="entry name" value="Formyl_trans_N"/>
    <property type="match status" value="1"/>
</dbReference>
<evidence type="ECO:0000259" key="1">
    <source>
        <dbReference type="Pfam" id="PF00551"/>
    </source>
</evidence>
<dbReference type="RefSeq" id="WP_349240373.1">
    <property type="nucleotide sequence ID" value="NZ_JAVTTO010000001.1"/>
</dbReference>
<protein>
    <submittedName>
        <fullName evidence="3">Formyltransferase family protein</fullName>
    </submittedName>
</protein>
<dbReference type="InterPro" id="IPR011034">
    <property type="entry name" value="Formyl_transferase-like_C_sf"/>
</dbReference>
<dbReference type="PANTHER" id="PTHR11138:SF5">
    <property type="entry name" value="METHIONYL-TRNA FORMYLTRANSFERASE, MITOCHONDRIAL"/>
    <property type="match status" value="1"/>
</dbReference>
<dbReference type="PANTHER" id="PTHR11138">
    <property type="entry name" value="METHIONYL-TRNA FORMYLTRANSFERASE"/>
    <property type="match status" value="1"/>
</dbReference>
<comment type="caution">
    <text evidence="3">The sequence shown here is derived from an EMBL/GenBank/DDBJ whole genome shotgun (WGS) entry which is preliminary data.</text>
</comment>
<feature type="domain" description="Formyl transferase C-terminal" evidence="2">
    <location>
        <begin position="194"/>
        <end position="276"/>
    </location>
</feature>
<organism evidence="3 4">
    <name type="scientific">Asprobacillus argus</name>
    <dbReference type="NCBI Taxonomy" id="3076534"/>
    <lineage>
        <taxon>Bacteria</taxon>
        <taxon>Pseudomonadati</taxon>
        <taxon>Bacteroidota</taxon>
        <taxon>Flavobacteriia</taxon>
        <taxon>Flavobacteriales</taxon>
        <taxon>Flavobacteriaceae</taxon>
        <taxon>Asprobacillus</taxon>
    </lineage>
</organism>
<dbReference type="EMBL" id="JAVTTO010000001">
    <property type="protein sequence ID" value="MDT7831121.1"/>
    <property type="molecule type" value="Genomic_DNA"/>
</dbReference>